<organism evidence="2">
    <name type="scientific">hydrothermal vent metagenome</name>
    <dbReference type="NCBI Taxonomy" id="652676"/>
    <lineage>
        <taxon>unclassified sequences</taxon>
        <taxon>metagenomes</taxon>
        <taxon>ecological metagenomes</taxon>
    </lineage>
</organism>
<protein>
    <submittedName>
        <fullName evidence="2">Uncharacterized protein</fullName>
    </submittedName>
</protein>
<name>A0A3B0RQ15_9ZZZZ</name>
<proteinExistence type="predicted"/>
<dbReference type="EMBL" id="UOEK01000044">
    <property type="protein sequence ID" value="VAV93501.1"/>
    <property type="molecule type" value="Genomic_DNA"/>
</dbReference>
<evidence type="ECO:0000313" key="2">
    <source>
        <dbReference type="EMBL" id="VAV93501.1"/>
    </source>
</evidence>
<feature type="compositionally biased region" description="Acidic residues" evidence="1">
    <location>
        <begin position="324"/>
        <end position="342"/>
    </location>
</feature>
<gene>
    <name evidence="2" type="ORF">MNBD_ACTINO02-2063</name>
</gene>
<feature type="compositionally biased region" description="Acidic residues" evidence="1">
    <location>
        <begin position="364"/>
        <end position="373"/>
    </location>
</feature>
<feature type="region of interest" description="Disordered" evidence="1">
    <location>
        <begin position="316"/>
        <end position="404"/>
    </location>
</feature>
<sequence length="404" mass="42140">MTKRLASVLVIAFAASALIAPAAASASTTEAIADTGGMTLTLGVLGSPLTTVSVGLDDVGHITEVALSDPALTETTAGDHKVRFSNEDGTTRVEVKAKKDKLSAEVKAADLAAILGTHTWTGVLFGADDASTVMFDVVENADGNPEVTNVSVTALFPADATYEIGTVKNKTDDDEAESSMKITFMSNGFTMTLKIKAEMELGHDDDDNGDTTVKLKIELKGKDQQKLKDQALADLVGSYLWDGRYCDGTPLTISYSISDTGDVIVDGVTIDGAASDAYELKTKNYGFEVKFNDSDAKVKVELKQNDGLWDLKVKSETTSKCDESDSADNSDDDDGDGDDGDDGDHNGNSDDDGDDGDHNGNSGGDDDGDDGDDGDHNGNSGGDDDGDDGDHNGNSGGDDDGDDD</sequence>
<reference evidence="2" key="1">
    <citation type="submission" date="2018-06" db="EMBL/GenBank/DDBJ databases">
        <authorList>
            <person name="Zhirakovskaya E."/>
        </authorList>
    </citation>
    <scope>NUCLEOTIDE SEQUENCE</scope>
</reference>
<dbReference type="AlphaFoldDB" id="A0A3B0RQ15"/>
<evidence type="ECO:0000256" key="1">
    <source>
        <dbReference type="SAM" id="MobiDB-lite"/>
    </source>
</evidence>
<accession>A0A3B0RQ15</accession>